<dbReference type="InterPro" id="IPR051558">
    <property type="entry name" value="Metallophosphoesterase_PAP"/>
</dbReference>
<dbReference type="InterPro" id="IPR004843">
    <property type="entry name" value="Calcineurin-like_PHP"/>
</dbReference>
<evidence type="ECO:0000256" key="2">
    <source>
        <dbReference type="ARBA" id="ARBA00022801"/>
    </source>
</evidence>
<dbReference type="Gene3D" id="2.40.160.50">
    <property type="entry name" value="membrane protein fhac: a member of the omp85/tpsb transporter family"/>
    <property type="match status" value="1"/>
</dbReference>
<dbReference type="RefSeq" id="WP_170878472.1">
    <property type="nucleotide sequence ID" value="NZ_FUYR01000004.1"/>
</dbReference>
<organism evidence="5 6">
    <name type="scientific">Daejeonella lutea</name>
    <dbReference type="NCBI Taxonomy" id="572036"/>
    <lineage>
        <taxon>Bacteria</taxon>
        <taxon>Pseudomonadati</taxon>
        <taxon>Bacteroidota</taxon>
        <taxon>Sphingobacteriia</taxon>
        <taxon>Sphingobacteriales</taxon>
        <taxon>Sphingobacteriaceae</taxon>
        <taxon>Daejeonella</taxon>
    </lineage>
</organism>
<reference evidence="6" key="1">
    <citation type="submission" date="2017-02" db="EMBL/GenBank/DDBJ databases">
        <authorList>
            <person name="Varghese N."/>
            <person name="Submissions S."/>
        </authorList>
    </citation>
    <scope>NUCLEOTIDE SEQUENCE [LARGE SCALE GENOMIC DNA]</scope>
    <source>
        <strain evidence="6">DSM 22385</strain>
    </source>
</reference>
<evidence type="ECO:0000313" key="5">
    <source>
        <dbReference type="EMBL" id="SKB85402.1"/>
    </source>
</evidence>
<evidence type="ECO:0000259" key="4">
    <source>
        <dbReference type="Pfam" id="PF00149"/>
    </source>
</evidence>
<dbReference type="EMBL" id="FUYR01000004">
    <property type="protein sequence ID" value="SKB85402.1"/>
    <property type="molecule type" value="Genomic_DNA"/>
</dbReference>
<evidence type="ECO:0000256" key="3">
    <source>
        <dbReference type="SAM" id="SignalP"/>
    </source>
</evidence>
<keyword evidence="2" id="KW-0378">Hydrolase</keyword>
<dbReference type="STRING" id="572036.SAMN05661099_3070"/>
<dbReference type="PANTHER" id="PTHR10161">
    <property type="entry name" value="TARTRATE-RESISTANT ACID PHOSPHATASE TYPE 5"/>
    <property type="match status" value="1"/>
</dbReference>
<dbReference type="Gene3D" id="3.60.21.10">
    <property type="match status" value="2"/>
</dbReference>
<dbReference type="Proteomes" id="UP000189981">
    <property type="component" value="Unassembled WGS sequence"/>
</dbReference>
<feature type="domain" description="Calcineurin-like phosphoesterase" evidence="4">
    <location>
        <begin position="98"/>
        <end position="272"/>
    </location>
</feature>
<dbReference type="PROSITE" id="PS51257">
    <property type="entry name" value="PROKAR_LIPOPROTEIN"/>
    <property type="match status" value="1"/>
</dbReference>
<evidence type="ECO:0000313" key="6">
    <source>
        <dbReference type="Proteomes" id="UP000189981"/>
    </source>
</evidence>
<sequence length="1256" mass="141917">MSTKFNRSALFLIAVSVLAIQACTTYKPFYDKTQANWEKANSPDTLKLKYSVWLFGDGGVPDEDRQEPVLKLLQSQVFHHDTSRVNAKPDTGVVNNSHAEDVVIFLGDNIYETGLPEPDASDRKEKERRINEQMNVVKNFKGKKIFVPGNHDWNESRPGGLEAINRQEQYIEAYLNSGDVFMPSNGCGGPVEVQMNNDLVIIAIDSEWWLQKHEKSLAPENGCTVSTRLEMIQQVQDIVLRNKGKHIIIAQHHPLFSNGRHGGYYTLKDYLFPLTLVRDNYYIPLPIIGAIYPLMRQYGISRQDLSNKDYQQLKRGLLSILEDEKNVVIAAGHEHALQFNKYNDINHIISGAGAKTSTMIKGNGALFSYGGGSQGFARLNYYDNGQAWLEFWEPVDDGSTGKIVYRTPLYAIPAKADAKTAEEKSISYVDSTKVIVAGDTFGAGPFKRKLFGEHYRDTWAIPITVKYLDLNNFGGGLTPIKMGGGKQTTSLQLQGKDKNIYQFRTIAKNPTALLPEGFLKTFAEDFIQDQISSAHPYGALIVPDMAKAIGIYHTNPELVYMPYSTLLGPYIQQVGGKFGLIEARPDEDVSDFSEFGNANNAVSTPKMYEELRDDNDNEVDQEMFLKSRLFDIFIGDWDRHEDQWRWGEFKKEGGVIFRPIPRDRDQAFTKFDGLIPKLVSKVLPDIQSFLPQIGDPADLSIAARNLDRNLLNELTREDWRRIATQVQSDLTDEVIELSVKKMPAEVYHASGQEIIDKLKSRRGQLVSVADQYFEVLAKEVTVAGSDKKEFVRIERFENTTRLTMHKIDSNENVTRPLYNRTFLNSETKELNIYALNGRDSILIDGSSSSPIKVRVVGGDGNDNFTDLGKGRSFYYDLETEKNVINRGENTALRMSAEGYVNDYNVNSFVYDKGGIRPSLDYNADDGLFIGGGFGKTHYGFRKSPASSIQSLLGNYAPHTGAYTIGYKGDFYSVFKRNWDLIIRATYNGPKYTFNYYGEGNSTENVGDNITYFRVRTKNFSTAAYLQHRFTKVFSVGIGPGFEYFRVEKPALRFVASPSFPEKDDIASASRYGTIRSFANIDFVDDPLFPGSGVRWNSQINYFNEFQGNKHRYAQLKSDISFYATPNFSFPVTAAIRFGAATNLGDYKFFQANSLGSNTNLRGFRNNRFSGRSYLYQNTEVRFKVTHFRNYIFTGDFGLFGFYDAGRVYSDLPEESTWHSGYGPGVWLNLYNKLLVSSGYGFSKEGRYLTLKTGMSF</sequence>
<dbReference type="PANTHER" id="PTHR10161:SF14">
    <property type="entry name" value="TARTRATE-RESISTANT ACID PHOSPHATASE TYPE 5"/>
    <property type="match status" value="1"/>
</dbReference>
<proteinExistence type="predicted"/>
<dbReference type="Pfam" id="PF00149">
    <property type="entry name" value="Metallophos"/>
    <property type="match status" value="1"/>
</dbReference>
<feature type="chain" id="PRO_5012323661" evidence="3">
    <location>
        <begin position="23"/>
        <end position="1256"/>
    </location>
</feature>
<accession>A0A1T5EN22</accession>
<dbReference type="AlphaFoldDB" id="A0A1T5EN22"/>
<keyword evidence="6" id="KW-1185">Reference proteome</keyword>
<dbReference type="SUPFAM" id="SSF56300">
    <property type="entry name" value="Metallo-dependent phosphatases"/>
    <property type="match status" value="1"/>
</dbReference>
<evidence type="ECO:0000256" key="1">
    <source>
        <dbReference type="ARBA" id="ARBA00022729"/>
    </source>
</evidence>
<keyword evidence="1 3" id="KW-0732">Signal</keyword>
<gene>
    <name evidence="5" type="ORF">SAMN05661099_3070</name>
</gene>
<feature type="signal peptide" evidence="3">
    <location>
        <begin position="1"/>
        <end position="22"/>
    </location>
</feature>
<dbReference type="InterPro" id="IPR029052">
    <property type="entry name" value="Metallo-depent_PP-like"/>
</dbReference>
<protein>
    <submittedName>
        <fullName evidence="5">Calcineurin-like phosphoesterase</fullName>
    </submittedName>
</protein>
<dbReference type="GO" id="GO:0016787">
    <property type="term" value="F:hydrolase activity"/>
    <property type="evidence" value="ECO:0007669"/>
    <property type="project" value="UniProtKB-KW"/>
</dbReference>
<name>A0A1T5EN22_9SPHI</name>